<reference evidence="2" key="1">
    <citation type="submission" date="2023-03" db="EMBL/GenBank/DDBJ databases">
        <title>Chromosome-scale reference genome and RAD-based genetic map of yellow starthistle (Centaurea solstitialis) reveal putative structural variation and QTLs associated with invader traits.</title>
        <authorList>
            <person name="Reatini B."/>
            <person name="Cang F.A."/>
            <person name="Jiang Q."/>
            <person name="Mckibben M.T.W."/>
            <person name="Barker M.S."/>
            <person name="Rieseberg L.H."/>
            <person name="Dlugosch K.M."/>
        </authorList>
    </citation>
    <scope>NUCLEOTIDE SEQUENCE</scope>
    <source>
        <strain evidence="2">CAN-66</strain>
        <tissue evidence="2">Leaf</tissue>
    </source>
</reference>
<evidence type="ECO:0000313" key="2">
    <source>
        <dbReference type="EMBL" id="KAJ9565614.1"/>
    </source>
</evidence>
<dbReference type="EMBL" id="JARYMX010000001">
    <property type="protein sequence ID" value="KAJ9565614.1"/>
    <property type="molecule type" value="Genomic_DNA"/>
</dbReference>
<dbReference type="AlphaFoldDB" id="A0AA38TT28"/>
<evidence type="ECO:0000259" key="1">
    <source>
        <dbReference type="Pfam" id="PF07727"/>
    </source>
</evidence>
<accession>A0AA38TT28</accession>
<comment type="caution">
    <text evidence="2">The sequence shown here is derived from an EMBL/GenBank/DDBJ whole genome shotgun (WGS) entry which is preliminary data.</text>
</comment>
<dbReference type="PANTHER" id="PTHR11439">
    <property type="entry name" value="GAG-POL-RELATED RETROTRANSPOSON"/>
    <property type="match status" value="1"/>
</dbReference>
<dbReference type="InterPro" id="IPR013103">
    <property type="entry name" value="RVT_2"/>
</dbReference>
<dbReference type="CDD" id="cd09272">
    <property type="entry name" value="RNase_HI_RT_Ty1"/>
    <property type="match status" value="1"/>
</dbReference>
<name>A0AA38TT28_9ASTR</name>
<dbReference type="PANTHER" id="PTHR11439:SF498">
    <property type="entry name" value="DNAK FAMILY PROTEIN"/>
    <property type="match status" value="1"/>
</dbReference>
<sequence length="362" mass="41284">MIPKAVFVDETLESYTHVANIPVDISVLFPPETSTEVVDTPTQSQEIQALRMSTRNHANPSSYAALLVYIDDIVYTRASIDEITSVKVRISHQFKLKDLGILKNFLGLEIARSETSIFISQGQYAFQLLEDSRLLGAKPRKFQMDRTIWLSNEEGKFLFDPYLYQRLVGHLIYVTITRLDITFPIQKLSQFMSSLVEILGDQLLKQFVVARSSTKVEYRPTASTTCELVWLQHLLHDLSVLHGTPALLFCDSTLAIQLVSNPTFNERTKHIQLDCHFICEKIIDNTVKLFPFRTHHQLADMFTKLLPQYKLSPLMSKMALKHIFAGSAEGGSLLEKGYYQQSKQSEIRFTIGFLTKRASLET</sequence>
<protein>
    <recommendedName>
        <fullName evidence="1">Reverse transcriptase Ty1/copia-type domain-containing protein</fullName>
    </recommendedName>
</protein>
<dbReference type="Pfam" id="PF07727">
    <property type="entry name" value="RVT_2"/>
    <property type="match status" value="1"/>
</dbReference>
<keyword evidence="3" id="KW-1185">Reference proteome</keyword>
<dbReference type="SUPFAM" id="SSF56672">
    <property type="entry name" value="DNA/RNA polymerases"/>
    <property type="match status" value="1"/>
</dbReference>
<dbReference type="Proteomes" id="UP001172457">
    <property type="component" value="Chromosome 1"/>
</dbReference>
<dbReference type="InterPro" id="IPR043502">
    <property type="entry name" value="DNA/RNA_pol_sf"/>
</dbReference>
<evidence type="ECO:0000313" key="3">
    <source>
        <dbReference type="Proteomes" id="UP001172457"/>
    </source>
</evidence>
<feature type="domain" description="Reverse transcriptase Ty1/copia-type" evidence="1">
    <location>
        <begin position="67"/>
        <end position="140"/>
    </location>
</feature>
<gene>
    <name evidence="2" type="ORF">OSB04_001580</name>
</gene>
<proteinExistence type="predicted"/>
<organism evidence="2 3">
    <name type="scientific">Centaurea solstitialis</name>
    <name type="common">yellow star-thistle</name>
    <dbReference type="NCBI Taxonomy" id="347529"/>
    <lineage>
        <taxon>Eukaryota</taxon>
        <taxon>Viridiplantae</taxon>
        <taxon>Streptophyta</taxon>
        <taxon>Embryophyta</taxon>
        <taxon>Tracheophyta</taxon>
        <taxon>Spermatophyta</taxon>
        <taxon>Magnoliopsida</taxon>
        <taxon>eudicotyledons</taxon>
        <taxon>Gunneridae</taxon>
        <taxon>Pentapetalae</taxon>
        <taxon>asterids</taxon>
        <taxon>campanulids</taxon>
        <taxon>Asterales</taxon>
        <taxon>Asteraceae</taxon>
        <taxon>Carduoideae</taxon>
        <taxon>Cardueae</taxon>
        <taxon>Centaureinae</taxon>
        <taxon>Centaurea</taxon>
    </lineage>
</organism>